<proteinExistence type="predicted"/>
<reference evidence="2 3" key="1">
    <citation type="journal article" date="2014" name="PLoS ONE">
        <title>Global Analysis of Gene Expression Profiles in Physic Nut (Jatropha curcas L.) Seedlings Exposed to Salt Stress.</title>
        <authorList>
            <person name="Zhang L."/>
            <person name="Zhang C."/>
            <person name="Wu P."/>
            <person name="Chen Y."/>
            <person name="Li M."/>
            <person name="Jiang H."/>
            <person name="Wu G."/>
        </authorList>
    </citation>
    <scope>NUCLEOTIDE SEQUENCE [LARGE SCALE GENOMIC DNA]</scope>
    <source>
        <strain evidence="3">cv. GZQX0401</strain>
        <tissue evidence="2">Young leaves</tissue>
    </source>
</reference>
<dbReference type="AlphaFoldDB" id="A0A067KW85"/>
<organism evidence="2 3">
    <name type="scientific">Jatropha curcas</name>
    <name type="common">Barbados nut</name>
    <dbReference type="NCBI Taxonomy" id="180498"/>
    <lineage>
        <taxon>Eukaryota</taxon>
        <taxon>Viridiplantae</taxon>
        <taxon>Streptophyta</taxon>
        <taxon>Embryophyta</taxon>
        <taxon>Tracheophyta</taxon>
        <taxon>Spermatophyta</taxon>
        <taxon>Magnoliopsida</taxon>
        <taxon>eudicotyledons</taxon>
        <taxon>Gunneridae</taxon>
        <taxon>Pentapetalae</taxon>
        <taxon>rosids</taxon>
        <taxon>fabids</taxon>
        <taxon>Malpighiales</taxon>
        <taxon>Euphorbiaceae</taxon>
        <taxon>Crotonoideae</taxon>
        <taxon>Jatropheae</taxon>
        <taxon>Jatropha</taxon>
    </lineage>
</organism>
<protein>
    <submittedName>
        <fullName evidence="2">Uncharacterized protein</fullName>
    </submittedName>
</protein>
<evidence type="ECO:0000313" key="3">
    <source>
        <dbReference type="Proteomes" id="UP000027138"/>
    </source>
</evidence>
<feature type="region of interest" description="Disordered" evidence="1">
    <location>
        <begin position="28"/>
        <end position="54"/>
    </location>
</feature>
<feature type="region of interest" description="Disordered" evidence="1">
    <location>
        <begin position="66"/>
        <end position="94"/>
    </location>
</feature>
<dbReference type="Proteomes" id="UP000027138">
    <property type="component" value="Unassembled WGS sequence"/>
</dbReference>
<accession>A0A067KW85</accession>
<keyword evidence="3" id="KW-1185">Reference proteome</keyword>
<dbReference type="EMBL" id="KK914428">
    <property type="protein sequence ID" value="KDP36535.1"/>
    <property type="molecule type" value="Genomic_DNA"/>
</dbReference>
<gene>
    <name evidence="2" type="ORF">JCGZ_08872</name>
</gene>
<name>A0A067KW85_JATCU</name>
<evidence type="ECO:0000256" key="1">
    <source>
        <dbReference type="SAM" id="MobiDB-lite"/>
    </source>
</evidence>
<evidence type="ECO:0000313" key="2">
    <source>
        <dbReference type="EMBL" id="KDP36535.1"/>
    </source>
</evidence>
<sequence>MIVQPRWLNLEPRMKQIWRTTPWNENRKGLKDSSIVNGNRRGSLNPLFEDDRTTDDMDSVIHEKHENLPEEDNADLGYELQPENLNPNQSSDDIRVDSLANLGHNADTVIDTQEENDTIEDFEDCHGDPGHPCK</sequence>